<dbReference type="AlphaFoldDB" id="B4VTY7"/>
<evidence type="ECO:0000313" key="1">
    <source>
        <dbReference type="EMBL" id="EDX74771.1"/>
    </source>
</evidence>
<protein>
    <submittedName>
        <fullName evidence="1">Uncharacterized protein</fullName>
    </submittedName>
</protein>
<proteinExistence type="predicted"/>
<dbReference type="EMBL" id="DS989852">
    <property type="protein sequence ID" value="EDX74771.1"/>
    <property type="molecule type" value="Genomic_DNA"/>
</dbReference>
<dbReference type="Proteomes" id="UP000003835">
    <property type="component" value="Unassembled WGS sequence"/>
</dbReference>
<reference evidence="1 2" key="1">
    <citation type="submission" date="2008-07" db="EMBL/GenBank/DDBJ databases">
        <authorList>
            <person name="Tandeau de Marsac N."/>
            <person name="Ferriera S."/>
            <person name="Johnson J."/>
            <person name="Kravitz S."/>
            <person name="Beeson K."/>
            <person name="Sutton G."/>
            <person name="Rogers Y.-H."/>
            <person name="Friedman R."/>
            <person name="Frazier M."/>
            <person name="Venter J.C."/>
        </authorList>
    </citation>
    <scope>NUCLEOTIDE SEQUENCE [LARGE SCALE GENOMIC DNA]</scope>
    <source>
        <strain evidence="1 2">PCC 7420</strain>
    </source>
</reference>
<gene>
    <name evidence="1" type="ORF">MC7420_6249</name>
</gene>
<dbReference type="HOGENOM" id="CLU_3326744_0_0_3"/>
<evidence type="ECO:0000313" key="2">
    <source>
        <dbReference type="Proteomes" id="UP000003835"/>
    </source>
</evidence>
<organism evidence="1 2">
    <name type="scientific">Coleofasciculus chthonoplastes PCC 7420</name>
    <dbReference type="NCBI Taxonomy" id="118168"/>
    <lineage>
        <taxon>Bacteria</taxon>
        <taxon>Bacillati</taxon>
        <taxon>Cyanobacteriota</taxon>
        <taxon>Cyanophyceae</taxon>
        <taxon>Coleofasciculales</taxon>
        <taxon>Coleofasciculaceae</taxon>
        <taxon>Coleofasciculus</taxon>
    </lineage>
</organism>
<accession>B4VTY7</accession>
<keyword evidence="2" id="KW-1185">Reference proteome</keyword>
<sequence>MQLYLSFVICHLLNSYRNQKVVRAGFAQKLSLTAKQSP</sequence>
<name>B4VTY7_9CYAN</name>